<evidence type="ECO:0000256" key="1">
    <source>
        <dbReference type="ARBA" id="ARBA00004123"/>
    </source>
</evidence>
<dbReference type="InterPro" id="IPR027417">
    <property type="entry name" value="P-loop_NTPase"/>
</dbReference>
<dbReference type="Gene3D" id="3.40.50.300">
    <property type="entry name" value="P-loop containing nucleotide triphosphate hydrolases"/>
    <property type="match status" value="1"/>
</dbReference>
<evidence type="ECO:0000313" key="11">
    <source>
        <dbReference type="Proteomes" id="UP000835052"/>
    </source>
</evidence>
<keyword evidence="7" id="KW-0175">Coiled coil</keyword>
<dbReference type="InterPro" id="IPR047854">
    <property type="entry name" value="RFC_lid"/>
</dbReference>
<dbReference type="FunFam" id="3.40.50.300:FF:000129">
    <property type="entry name" value="Replication factor C subunit 5"/>
    <property type="match status" value="1"/>
</dbReference>
<feature type="coiled-coil region" evidence="7">
    <location>
        <begin position="644"/>
        <end position="689"/>
    </location>
</feature>
<keyword evidence="5" id="KW-0067">ATP-binding</keyword>
<dbReference type="PANTHER" id="PTHR11669:SF9">
    <property type="entry name" value="REPLICATION FACTOR C SUBUNIT 5"/>
    <property type="match status" value="1"/>
</dbReference>
<evidence type="ECO:0000256" key="4">
    <source>
        <dbReference type="ARBA" id="ARBA00022741"/>
    </source>
</evidence>
<organism evidence="10 11">
    <name type="scientific">Caenorhabditis auriculariae</name>
    <dbReference type="NCBI Taxonomy" id="2777116"/>
    <lineage>
        <taxon>Eukaryota</taxon>
        <taxon>Metazoa</taxon>
        <taxon>Ecdysozoa</taxon>
        <taxon>Nematoda</taxon>
        <taxon>Chromadorea</taxon>
        <taxon>Rhabditida</taxon>
        <taxon>Rhabditina</taxon>
        <taxon>Rhabditomorpha</taxon>
        <taxon>Rhabditoidea</taxon>
        <taxon>Rhabditidae</taxon>
        <taxon>Peloderinae</taxon>
        <taxon>Caenorhabditis</taxon>
    </lineage>
</organism>
<dbReference type="Proteomes" id="UP000835052">
    <property type="component" value="Unassembled WGS sequence"/>
</dbReference>
<dbReference type="InterPro" id="IPR050238">
    <property type="entry name" value="DNA_Rep/Repair_Clamp_Loader"/>
</dbReference>
<comment type="subcellular location">
    <subcellularLocation>
        <location evidence="1">Nucleus</location>
    </subcellularLocation>
</comment>
<dbReference type="GO" id="GO:0003689">
    <property type="term" value="F:DNA clamp loader activity"/>
    <property type="evidence" value="ECO:0007669"/>
    <property type="project" value="TreeGrafter"/>
</dbReference>
<evidence type="ECO:0000256" key="7">
    <source>
        <dbReference type="SAM" id="Coils"/>
    </source>
</evidence>
<evidence type="ECO:0000256" key="5">
    <source>
        <dbReference type="ARBA" id="ARBA00022840"/>
    </source>
</evidence>
<evidence type="ECO:0000313" key="10">
    <source>
        <dbReference type="EMBL" id="CAD6188254.1"/>
    </source>
</evidence>
<dbReference type="AlphaFoldDB" id="A0A8S1GZC0"/>
<accession>A0A8S1GZC0</accession>
<proteinExistence type="inferred from homology"/>
<dbReference type="FunFam" id="1.20.272.10:FF:000004">
    <property type="entry name" value="Replication factor C subunit 5"/>
    <property type="match status" value="1"/>
</dbReference>
<dbReference type="SMART" id="SM00382">
    <property type="entry name" value="AAA"/>
    <property type="match status" value="1"/>
</dbReference>
<evidence type="ECO:0000256" key="6">
    <source>
        <dbReference type="ARBA" id="ARBA00023242"/>
    </source>
</evidence>
<dbReference type="OrthoDB" id="10254700at2759"/>
<keyword evidence="11" id="KW-1185">Reference proteome</keyword>
<dbReference type="GO" id="GO:0016887">
    <property type="term" value="F:ATP hydrolysis activity"/>
    <property type="evidence" value="ECO:0007669"/>
    <property type="project" value="InterPro"/>
</dbReference>
<dbReference type="EMBL" id="CAJGYM010000008">
    <property type="protein sequence ID" value="CAD6188254.1"/>
    <property type="molecule type" value="Genomic_DNA"/>
</dbReference>
<evidence type="ECO:0000256" key="3">
    <source>
        <dbReference type="ARBA" id="ARBA00022705"/>
    </source>
</evidence>
<dbReference type="Pfam" id="PF08542">
    <property type="entry name" value="Rep_fac_C"/>
    <property type="match status" value="1"/>
</dbReference>
<dbReference type="GO" id="GO:0006281">
    <property type="term" value="P:DNA repair"/>
    <property type="evidence" value="ECO:0007669"/>
    <property type="project" value="TreeGrafter"/>
</dbReference>
<evidence type="ECO:0000256" key="2">
    <source>
        <dbReference type="ARBA" id="ARBA00005378"/>
    </source>
</evidence>
<protein>
    <recommendedName>
        <fullName evidence="9">AAA+ ATPase domain-containing protein</fullName>
    </recommendedName>
</protein>
<dbReference type="CDD" id="cd00009">
    <property type="entry name" value="AAA"/>
    <property type="match status" value="1"/>
</dbReference>
<dbReference type="InterPro" id="IPR008921">
    <property type="entry name" value="DNA_pol3_clamp-load_cplx_C"/>
</dbReference>
<dbReference type="GO" id="GO:0003677">
    <property type="term" value="F:DNA binding"/>
    <property type="evidence" value="ECO:0007669"/>
    <property type="project" value="InterPro"/>
</dbReference>
<dbReference type="GO" id="GO:0005634">
    <property type="term" value="C:nucleus"/>
    <property type="evidence" value="ECO:0007669"/>
    <property type="project" value="UniProtKB-SubCell"/>
</dbReference>
<dbReference type="GO" id="GO:0005663">
    <property type="term" value="C:DNA replication factor C complex"/>
    <property type="evidence" value="ECO:0007669"/>
    <property type="project" value="TreeGrafter"/>
</dbReference>
<dbReference type="SUPFAM" id="SSF52540">
    <property type="entry name" value="P-loop containing nucleoside triphosphate hydrolases"/>
    <property type="match status" value="1"/>
</dbReference>
<keyword evidence="3" id="KW-0235">DNA replication</keyword>
<feature type="region of interest" description="Disordered" evidence="8">
    <location>
        <begin position="521"/>
        <end position="540"/>
    </location>
</feature>
<dbReference type="GO" id="GO:0005524">
    <property type="term" value="F:ATP binding"/>
    <property type="evidence" value="ECO:0007669"/>
    <property type="project" value="UniProtKB-KW"/>
</dbReference>
<feature type="compositionally biased region" description="Low complexity" evidence="8">
    <location>
        <begin position="521"/>
        <end position="535"/>
    </location>
</feature>
<feature type="domain" description="AAA+ ATPase" evidence="9">
    <location>
        <begin position="39"/>
        <end position="174"/>
    </location>
</feature>
<dbReference type="PANTHER" id="PTHR11669">
    <property type="entry name" value="REPLICATION FACTOR C / DNA POLYMERASE III GAMMA-TAU SUBUNIT"/>
    <property type="match status" value="1"/>
</dbReference>
<keyword evidence="4" id="KW-0547">Nucleotide-binding</keyword>
<comment type="caution">
    <text evidence="10">The sequence shown here is derived from an EMBL/GenBank/DDBJ whole genome shotgun (WGS) entry which is preliminary data.</text>
</comment>
<dbReference type="Gene3D" id="1.10.8.60">
    <property type="match status" value="1"/>
</dbReference>
<keyword evidence="6" id="KW-0539">Nucleus</keyword>
<name>A0A8S1GZC0_9PELO</name>
<dbReference type="Gene3D" id="1.20.272.10">
    <property type="match status" value="1"/>
</dbReference>
<dbReference type="InterPro" id="IPR013748">
    <property type="entry name" value="Rep_factorC_C"/>
</dbReference>
<dbReference type="FunFam" id="1.10.8.60:FF:000012">
    <property type="entry name" value="Replication factor C subunit 4"/>
    <property type="match status" value="1"/>
</dbReference>
<dbReference type="SUPFAM" id="SSF48019">
    <property type="entry name" value="post-AAA+ oligomerization domain-like"/>
    <property type="match status" value="1"/>
</dbReference>
<gene>
    <name evidence="10" type="ORF">CAUJ_LOCUS4173</name>
</gene>
<sequence length="725" mass="80685">MEVKTNLPWVEKYRPKKLDELVAHEEIVKTLSRFIENRTLPHLLFYGPPGTGKTTTILAAARKMYSTADYRSMVLELNASDERGIDVVRNTIVTFAQTKSLVNFRADESKVPFKLVVLDEADSMTNDAQNALRRIIEKYTDNARFCIICNFLSSIIPAIQSRCTRFRFAPLELSLIVPRLQYVVDRENLKMTENGKNALLAISNGDMRSVLNTLQSTSMGFDEINENNVYQCVGQPTPVEIKEVLKVLLNEPAKYCIEELRRKIISGFALQDIITHIHDLVCQLDIPNEAMCEIINGLADAEENLSTGCSNHLQVVGVVAAFFRAREIMQQNNPNPNQQIPPTHFGGVQHPAMAYYAPNHPMAYPGMPMPGGPMQGGPMQGAPMQGGPMPGGPMQGAPMQGGPMQGGPMQGAPMQGGPMQGGIPPNMVYQQPGARVYPGMHGFAPGNMPYPTNVYHQHYAAGVHPWVHNPMAEQHAAPTKAAAPNFDPTVAESYLAQQPQQGPSTSTSQSLLTAPLYQQMPHSVSSNHSGNTSSSQQKPEVADQIYPSNIAQNCSNFSVYELCILGRELVHELSARTSQLCNSTKKMTEKRDKRLPTPADEAEYLMEQCQNVLERLVEIRLLIEEKGNPTHRLSIEDYIAKVGLKKEEEKEEKETDESDRVLRNGKMITKDLQEKYRVFEANKEILQKLSCDLKMFEFVALLGDPSRVKRVDKTTSFVPPPKEPI</sequence>
<comment type="similarity">
    <text evidence="2">Belongs to the activator 1 small subunits family.</text>
</comment>
<dbReference type="InterPro" id="IPR003959">
    <property type="entry name" value="ATPase_AAA_core"/>
</dbReference>
<evidence type="ECO:0000259" key="9">
    <source>
        <dbReference type="SMART" id="SM00382"/>
    </source>
</evidence>
<evidence type="ECO:0000256" key="8">
    <source>
        <dbReference type="SAM" id="MobiDB-lite"/>
    </source>
</evidence>
<dbReference type="Pfam" id="PF00004">
    <property type="entry name" value="AAA"/>
    <property type="match status" value="1"/>
</dbReference>
<dbReference type="InterPro" id="IPR003593">
    <property type="entry name" value="AAA+_ATPase"/>
</dbReference>
<dbReference type="NCBIfam" id="NF001679">
    <property type="entry name" value="PRK00440.1"/>
    <property type="match status" value="1"/>
</dbReference>
<reference evidence="10" key="1">
    <citation type="submission" date="2020-10" db="EMBL/GenBank/DDBJ databases">
        <authorList>
            <person name="Kikuchi T."/>
        </authorList>
    </citation>
    <scope>NUCLEOTIDE SEQUENCE</scope>
    <source>
        <strain evidence="10">NKZ352</strain>
    </source>
</reference>
<dbReference type="CDD" id="cd18140">
    <property type="entry name" value="HLD_clamp_RFC"/>
    <property type="match status" value="1"/>
</dbReference>
<dbReference type="GO" id="GO:0006261">
    <property type="term" value="P:DNA-templated DNA replication"/>
    <property type="evidence" value="ECO:0007669"/>
    <property type="project" value="TreeGrafter"/>
</dbReference>